<dbReference type="AlphaFoldDB" id="A0A822YE77"/>
<organism evidence="1 2">
    <name type="scientific">Nelumbo nucifera</name>
    <name type="common">Sacred lotus</name>
    <dbReference type="NCBI Taxonomy" id="4432"/>
    <lineage>
        <taxon>Eukaryota</taxon>
        <taxon>Viridiplantae</taxon>
        <taxon>Streptophyta</taxon>
        <taxon>Embryophyta</taxon>
        <taxon>Tracheophyta</taxon>
        <taxon>Spermatophyta</taxon>
        <taxon>Magnoliopsida</taxon>
        <taxon>Proteales</taxon>
        <taxon>Nelumbonaceae</taxon>
        <taxon>Nelumbo</taxon>
    </lineage>
</organism>
<evidence type="ECO:0000313" key="1">
    <source>
        <dbReference type="EMBL" id="DAD29801.1"/>
    </source>
</evidence>
<gene>
    <name evidence="1" type="ORF">HUJ06_031269</name>
</gene>
<reference evidence="1 2" key="1">
    <citation type="journal article" date="2020" name="Mol. Biol. Evol.">
        <title>Distinct Expression and Methylation Patterns for Genes with Different Fates following a Single Whole-Genome Duplication in Flowering Plants.</title>
        <authorList>
            <person name="Shi T."/>
            <person name="Rahmani R.S."/>
            <person name="Gugger P.F."/>
            <person name="Wang M."/>
            <person name="Li H."/>
            <person name="Zhang Y."/>
            <person name="Li Z."/>
            <person name="Wang Q."/>
            <person name="Van de Peer Y."/>
            <person name="Marchal K."/>
            <person name="Chen J."/>
        </authorList>
    </citation>
    <scope>NUCLEOTIDE SEQUENCE [LARGE SCALE GENOMIC DNA]</scope>
    <source>
        <tissue evidence="1">Leaf</tissue>
    </source>
</reference>
<keyword evidence="2" id="KW-1185">Reference proteome</keyword>
<comment type="caution">
    <text evidence="1">The sequence shown here is derived from an EMBL/GenBank/DDBJ whole genome shotgun (WGS) entry which is preliminary data.</text>
</comment>
<protein>
    <submittedName>
        <fullName evidence="1">Uncharacterized protein</fullName>
    </submittedName>
</protein>
<accession>A0A822YE77</accession>
<proteinExistence type="predicted"/>
<dbReference type="Proteomes" id="UP000607653">
    <property type="component" value="Unassembled WGS sequence"/>
</dbReference>
<dbReference type="EMBL" id="DUZY01000002">
    <property type="protein sequence ID" value="DAD29801.1"/>
    <property type="molecule type" value="Genomic_DNA"/>
</dbReference>
<name>A0A822YE77_NELNU</name>
<evidence type="ECO:0000313" key="2">
    <source>
        <dbReference type="Proteomes" id="UP000607653"/>
    </source>
</evidence>
<sequence>MCLCNVLVVVPSHLQLKLVKLLDDFQILSGPQKICKFQ</sequence>